<dbReference type="RefSeq" id="WP_138400290.1">
    <property type="nucleotide sequence ID" value="NZ_JBAFVI010000003.1"/>
</dbReference>
<comment type="caution">
    <text evidence="3">The sequence shown here is derived from an EMBL/GenBank/DDBJ whole genome shotgun (WGS) entry which is preliminary data.</text>
</comment>
<evidence type="ECO:0000256" key="1">
    <source>
        <dbReference type="SAM" id="MobiDB-lite"/>
    </source>
</evidence>
<dbReference type="Proteomes" id="UP000305131">
    <property type="component" value="Unassembled WGS sequence"/>
</dbReference>
<sequence length="74" mass="8740">MAQVLIRNIPDETLNVYRERAKRNGISLEQEIRNLLEKNRPYTPEERVAVSRYFRSRTKPSPPLTLDEIREGSK</sequence>
<dbReference type="GO" id="GO:0006355">
    <property type="term" value="P:regulation of DNA-templated transcription"/>
    <property type="evidence" value="ECO:0007669"/>
    <property type="project" value="InterPro"/>
</dbReference>
<dbReference type="GeneID" id="95774751"/>
<evidence type="ECO:0000259" key="2">
    <source>
        <dbReference type="Pfam" id="PF22513"/>
    </source>
</evidence>
<feature type="region of interest" description="Disordered" evidence="1">
    <location>
        <begin position="53"/>
        <end position="74"/>
    </location>
</feature>
<organism evidence="3 4">
    <name type="scientific">Xanthobacter autotrophicus</name>
    <dbReference type="NCBI Taxonomy" id="280"/>
    <lineage>
        <taxon>Bacteria</taxon>
        <taxon>Pseudomonadati</taxon>
        <taxon>Pseudomonadota</taxon>
        <taxon>Alphaproteobacteria</taxon>
        <taxon>Hyphomicrobiales</taxon>
        <taxon>Xanthobacteraceae</taxon>
        <taxon>Xanthobacter</taxon>
    </lineage>
</organism>
<dbReference type="InterPro" id="IPR053853">
    <property type="entry name" value="FitA-like_RHH"/>
</dbReference>
<dbReference type="InterPro" id="IPR010985">
    <property type="entry name" value="Ribbon_hlx_hlx"/>
</dbReference>
<protein>
    <recommendedName>
        <fullName evidence="2">Antitoxin FitA-like ribbon-helix-helix domain-containing protein</fullName>
    </recommendedName>
</protein>
<dbReference type="EMBL" id="VAUP01000031">
    <property type="protein sequence ID" value="TLX42148.1"/>
    <property type="molecule type" value="Genomic_DNA"/>
</dbReference>
<dbReference type="AlphaFoldDB" id="A0A6C1KCY3"/>
<dbReference type="SUPFAM" id="SSF47598">
    <property type="entry name" value="Ribbon-helix-helix"/>
    <property type="match status" value="1"/>
</dbReference>
<evidence type="ECO:0000313" key="4">
    <source>
        <dbReference type="Proteomes" id="UP000305131"/>
    </source>
</evidence>
<accession>A0A6C1KCY3</accession>
<dbReference type="Pfam" id="PF22513">
    <property type="entry name" value="FitA-like_RHH"/>
    <property type="match status" value="1"/>
</dbReference>
<dbReference type="OrthoDB" id="2389872at2"/>
<gene>
    <name evidence="3" type="ORF">FBQ73_14960</name>
</gene>
<proteinExistence type="predicted"/>
<name>A0A6C1KCY3_XANAU</name>
<evidence type="ECO:0000313" key="3">
    <source>
        <dbReference type="EMBL" id="TLX42148.1"/>
    </source>
</evidence>
<feature type="domain" description="Antitoxin FitA-like ribbon-helix-helix" evidence="2">
    <location>
        <begin position="2"/>
        <end position="38"/>
    </location>
</feature>
<reference evidence="3 4" key="1">
    <citation type="submission" date="2019-05" db="EMBL/GenBank/DDBJ databases">
        <authorList>
            <person name="Zhou X."/>
        </authorList>
    </citation>
    <scope>NUCLEOTIDE SEQUENCE [LARGE SCALE GENOMIC DNA]</scope>
    <source>
        <strain evidence="3 4">DSM 432</strain>
    </source>
</reference>